<dbReference type="AlphaFoldDB" id="A0A202E4M0"/>
<dbReference type="SUPFAM" id="SSF53335">
    <property type="entry name" value="S-adenosyl-L-methionine-dependent methyltransferases"/>
    <property type="match status" value="1"/>
</dbReference>
<dbReference type="GO" id="GO:0008757">
    <property type="term" value="F:S-adenosylmethionine-dependent methyltransferase activity"/>
    <property type="evidence" value="ECO:0007669"/>
    <property type="project" value="InterPro"/>
</dbReference>
<evidence type="ECO:0000313" key="2">
    <source>
        <dbReference type="EMBL" id="OVE83144.1"/>
    </source>
</evidence>
<dbReference type="InterPro" id="IPR013216">
    <property type="entry name" value="Methyltransf_11"/>
</dbReference>
<accession>A0A202E4M0</accession>
<comment type="caution">
    <text evidence="2">The sequence shown here is derived from an EMBL/GenBank/DDBJ whole genome shotgun (WGS) entry which is preliminary data.</text>
</comment>
<dbReference type="Proteomes" id="UP000196084">
    <property type="component" value="Unassembled WGS sequence"/>
</dbReference>
<dbReference type="RefSeq" id="WP_087715499.1">
    <property type="nucleotide sequence ID" value="NZ_MWPH01000004.1"/>
</dbReference>
<name>A0A202E4M0_9EURY</name>
<dbReference type="InterPro" id="IPR029063">
    <property type="entry name" value="SAM-dependent_MTases_sf"/>
</dbReference>
<dbReference type="Gene3D" id="3.40.50.150">
    <property type="entry name" value="Vaccinia Virus protein VP39"/>
    <property type="match status" value="1"/>
</dbReference>
<proteinExistence type="predicted"/>
<dbReference type="CDD" id="cd02440">
    <property type="entry name" value="AdoMet_MTases"/>
    <property type="match status" value="1"/>
</dbReference>
<keyword evidence="3" id="KW-1185">Reference proteome</keyword>
<dbReference type="Pfam" id="PF08241">
    <property type="entry name" value="Methyltransf_11"/>
    <property type="match status" value="1"/>
</dbReference>
<feature type="domain" description="Methyltransferase type 11" evidence="1">
    <location>
        <begin position="58"/>
        <end position="155"/>
    </location>
</feature>
<dbReference type="EMBL" id="MWPH01000004">
    <property type="protein sequence ID" value="OVE83144.1"/>
    <property type="molecule type" value="Genomic_DNA"/>
</dbReference>
<evidence type="ECO:0000259" key="1">
    <source>
        <dbReference type="Pfam" id="PF08241"/>
    </source>
</evidence>
<organism evidence="2 3">
    <name type="scientific">Natronolimnobius baerhuensis</name>
    <dbReference type="NCBI Taxonomy" id="253108"/>
    <lineage>
        <taxon>Archaea</taxon>
        <taxon>Methanobacteriati</taxon>
        <taxon>Methanobacteriota</taxon>
        <taxon>Stenosarchaea group</taxon>
        <taxon>Halobacteria</taxon>
        <taxon>Halobacteriales</taxon>
        <taxon>Natrialbaceae</taxon>
        <taxon>Natronolimnobius</taxon>
    </lineage>
</organism>
<protein>
    <recommendedName>
        <fullName evidence="1">Methyltransferase type 11 domain-containing protein</fullName>
    </recommendedName>
</protein>
<dbReference type="OrthoDB" id="1018at2157"/>
<reference evidence="2 3" key="1">
    <citation type="submission" date="2017-02" db="EMBL/GenBank/DDBJ databases">
        <title>Natronthermophilus aegyptiacus gen. nov.,sp. nov., an aerobic, extremely halophilic alkalithermophilic archaeon isolated from the athalassohaline Wadi An Natrun, Egypt.</title>
        <authorList>
            <person name="Zhao B."/>
        </authorList>
    </citation>
    <scope>NUCLEOTIDE SEQUENCE [LARGE SCALE GENOMIC DNA]</scope>
    <source>
        <strain evidence="2 3">CGMCC 1.3597</strain>
    </source>
</reference>
<evidence type="ECO:0000313" key="3">
    <source>
        <dbReference type="Proteomes" id="UP000196084"/>
    </source>
</evidence>
<sequence>MTAVRLEEVLKKDPETISTDFSHIQHMYTGHFSDYYYNRFDRSLDIADLHPANQALIIGGGTGVFALSLAKYVDDVHFTDIPREEPMFSTARTLFDYSTVDGSGVKYTAADATNLPYDSDSFDVVFALDVLEHIPDERAAISELKRVTASNGQAIVSSPIEVGPAVGIREAYRFIDGRRCKTKSLTELGLSIIGKSPLERNDHHRGYDFRQTIKWLSEEFNGTSTEYCPYPALKWLNPTVIIKSK</sequence>
<gene>
    <name evidence="2" type="ORF">B2G88_17185</name>
</gene>